<dbReference type="CDD" id="cd16917">
    <property type="entry name" value="HATPase_UhpB-NarQ-NarX-like"/>
    <property type="match status" value="1"/>
</dbReference>
<feature type="transmembrane region" description="Helical" evidence="9">
    <location>
        <begin position="198"/>
        <end position="221"/>
    </location>
</feature>
<gene>
    <name evidence="12" type="ORF">E3T61_09545</name>
</gene>
<protein>
    <submittedName>
        <fullName evidence="12">Integral membrane sensor signal transduction histidine kinase</fullName>
    </submittedName>
</protein>
<accession>A0A4R9BW75</accession>
<dbReference type="GO" id="GO:0000155">
    <property type="term" value="F:phosphorelay sensor kinase activity"/>
    <property type="evidence" value="ECO:0007669"/>
    <property type="project" value="InterPro"/>
</dbReference>
<evidence type="ECO:0000259" key="11">
    <source>
        <dbReference type="Pfam" id="PF07730"/>
    </source>
</evidence>
<evidence type="ECO:0000259" key="10">
    <source>
        <dbReference type="Pfam" id="PF02518"/>
    </source>
</evidence>
<dbReference type="EMBL" id="SOHM01000018">
    <property type="protein sequence ID" value="TFD91101.1"/>
    <property type="molecule type" value="Genomic_DNA"/>
</dbReference>
<keyword evidence="6 9" id="KW-1133">Transmembrane helix</keyword>
<evidence type="ECO:0000256" key="9">
    <source>
        <dbReference type="SAM" id="Phobius"/>
    </source>
</evidence>
<keyword evidence="5 12" id="KW-0418">Kinase</keyword>
<keyword evidence="4 9" id="KW-0812">Transmembrane</keyword>
<dbReference type="GO" id="GO:0005886">
    <property type="term" value="C:plasma membrane"/>
    <property type="evidence" value="ECO:0007669"/>
    <property type="project" value="UniProtKB-SubCell"/>
</dbReference>
<dbReference type="PANTHER" id="PTHR24421">
    <property type="entry name" value="NITRATE/NITRITE SENSOR PROTEIN NARX-RELATED"/>
    <property type="match status" value="1"/>
</dbReference>
<evidence type="ECO:0000256" key="1">
    <source>
        <dbReference type="ARBA" id="ARBA00004651"/>
    </source>
</evidence>
<dbReference type="GO" id="GO:0046983">
    <property type="term" value="F:protein dimerization activity"/>
    <property type="evidence" value="ECO:0007669"/>
    <property type="project" value="InterPro"/>
</dbReference>
<keyword evidence="8 9" id="KW-0472">Membrane</keyword>
<feature type="domain" description="Signal transduction histidine kinase subgroup 3 dimerisation and phosphoacceptor" evidence="11">
    <location>
        <begin position="245"/>
        <end position="312"/>
    </location>
</feature>
<proteinExistence type="predicted"/>
<keyword evidence="7" id="KW-0902">Two-component regulatory system</keyword>
<evidence type="ECO:0000256" key="5">
    <source>
        <dbReference type="ARBA" id="ARBA00022777"/>
    </source>
</evidence>
<comment type="subcellular location">
    <subcellularLocation>
        <location evidence="1">Cell membrane</location>
        <topology evidence="1">Multi-pass membrane protein</topology>
    </subcellularLocation>
</comment>
<dbReference type="Gene3D" id="3.30.565.10">
    <property type="entry name" value="Histidine kinase-like ATPase, C-terminal domain"/>
    <property type="match status" value="1"/>
</dbReference>
<sequence length="451" mass="47481">MVADGAPTGIVGAQPPVRTRGVVLRLSLALVAALIVVAVLGALAAQLLAERQSVNDAANRADILAQAVIQPALSNQLVDGDPDAVAALDALIRDRVLGSEIVRVKLWRPDGLVVYADEPQLIGRTFPLSENQQEALAAPQVRAEVSDLSGSENQFETGGRLLEVYRPVWAPDGRELLFELYSPYAPVAARSAELWRGFAGVTISSLLLFAALAAPIVWRLLKRARAVDRERAALLQHTVDASDAERRRIAATLHDGPVQELVATAFAAEGVAAGAAAAGETDVASSVRGVAAAVRGNIRVLRSLLVDIYPASLAAAGLPQALLDLADTVRGRGVDVQIGLAPDLRDLTDLERRLVYRVAQECVRNSATHAAPCSVVLTLRAEADTVVLDVADDGPGFEPDSLQSRPLGHFGTQVLADLVEDAGARLLLATAPGKGTTWRLIVPPTEHVAGS</sequence>
<keyword evidence="13" id="KW-1185">Reference proteome</keyword>
<feature type="transmembrane region" description="Helical" evidence="9">
    <location>
        <begin position="28"/>
        <end position="49"/>
    </location>
</feature>
<dbReference type="InterPro" id="IPR050482">
    <property type="entry name" value="Sensor_HK_TwoCompSys"/>
</dbReference>
<dbReference type="PANTHER" id="PTHR24421:SF37">
    <property type="entry name" value="SENSOR HISTIDINE KINASE NARS"/>
    <property type="match status" value="1"/>
</dbReference>
<evidence type="ECO:0000313" key="13">
    <source>
        <dbReference type="Proteomes" id="UP000298468"/>
    </source>
</evidence>
<dbReference type="InterPro" id="IPR003594">
    <property type="entry name" value="HATPase_dom"/>
</dbReference>
<evidence type="ECO:0000256" key="6">
    <source>
        <dbReference type="ARBA" id="ARBA00022989"/>
    </source>
</evidence>
<dbReference type="OrthoDB" id="144293at2"/>
<evidence type="ECO:0000256" key="4">
    <source>
        <dbReference type="ARBA" id="ARBA00022692"/>
    </source>
</evidence>
<evidence type="ECO:0000313" key="12">
    <source>
        <dbReference type="EMBL" id="TFD91101.1"/>
    </source>
</evidence>
<dbReference type="InterPro" id="IPR036890">
    <property type="entry name" value="HATPase_C_sf"/>
</dbReference>
<evidence type="ECO:0000256" key="7">
    <source>
        <dbReference type="ARBA" id="ARBA00023012"/>
    </source>
</evidence>
<keyword evidence="3" id="KW-0808">Transferase</keyword>
<dbReference type="Gene3D" id="1.20.5.1930">
    <property type="match status" value="1"/>
</dbReference>
<reference evidence="12 13" key="1">
    <citation type="submission" date="2019-03" db="EMBL/GenBank/DDBJ databases">
        <title>Genomics of glacier-inhabiting Cryobacterium strains.</title>
        <authorList>
            <person name="Liu Q."/>
            <person name="Xin Y.-H."/>
        </authorList>
    </citation>
    <scope>NUCLEOTIDE SEQUENCE [LARGE SCALE GENOMIC DNA]</scope>
    <source>
        <strain evidence="12 13">Sr59</strain>
    </source>
</reference>
<dbReference type="RefSeq" id="WP_134640620.1">
    <property type="nucleotide sequence ID" value="NZ_SOHM01000018.1"/>
</dbReference>
<organism evidence="12 13">
    <name type="scientific">Cryobacterium lactosi</name>
    <dbReference type="NCBI Taxonomy" id="1259202"/>
    <lineage>
        <taxon>Bacteria</taxon>
        <taxon>Bacillati</taxon>
        <taxon>Actinomycetota</taxon>
        <taxon>Actinomycetes</taxon>
        <taxon>Micrococcales</taxon>
        <taxon>Microbacteriaceae</taxon>
        <taxon>Cryobacterium</taxon>
    </lineage>
</organism>
<dbReference type="Proteomes" id="UP000298468">
    <property type="component" value="Unassembled WGS sequence"/>
</dbReference>
<name>A0A4R9BW75_9MICO</name>
<evidence type="ECO:0000256" key="8">
    <source>
        <dbReference type="ARBA" id="ARBA00023136"/>
    </source>
</evidence>
<dbReference type="SUPFAM" id="SSF55874">
    <property type="entry name" value="ATPase domain of HSP90 chaperone/DNA topoisomerase II/histidine kinase"/>
    <property type="match status" value="1"/>
</dbReference>
<evidence type="ECO:0000256" key="2">
    <source>
        <dbReference type="ARBA" id="ARBA00022475"/>
    </source>
</evidence>
<dbReference type="AlphaFoldDB" id="A0A4R9BW75"/>
<dbReference type="Pfam" id="PF07730">
    <property type="entry name" value="HisKA_3"/>
    <property type="match status" value="1"/>
</dbReference>
<evidence type="ECO:0000256" key="3">
    <source>
        <dbReference type="ARBA" id="ARBA00022679"/>
    </source>
</evidence>
<comment type="caution">
    <text evidence="12">The sequence shown here is derived from an EMBL/GenBank/DDBJ whole genome shotgun (WGS) entry which is preliminary data.</text>
</comment>
<feature type="domain" description="Histidine kinase/HSP90-like ATPase" evidence="10">
    <location>
        <begin position="353"/>
        <end position="444"/>
    </location>
</feature>
<dbReference type="InterPro" id="IPR011712">
    <property type="entry name" value="Sig_transdc_His_kin_sub3_dim/P"/>
</dbReference>
<keyword evidence="2" id="KW-1003">Cell membrane</keyword>
<dbReference type="Pfam" id="PF02518">
    <property type="entry name" value="HATPase_c"/>
    <property type="match status" value="1"/>
</dbReference>